<evidence type="ECO:0000256" key="1">
    <source>
        <dbReference type="SAM" id="MobiDB-lite"/>
    </source>
</evidence>
<feature type="compositionally biased region" description="Low complexity" evidence="1">
    <location>
        <begin position="145"/>
        <end position="159"/>
    </location>
</feature>
<dbReference type="Pfam" id="PF19481">
    <property type="entry name" value="DUF6017"/>
    <property type="match status" value="1"/>
</dbReference>
<reference evidence="4 5" key="1">
    <citation type="submission" date="2019-08" db="EMBL/GenBank/DDBJ databases">
        <title>In-depth cultivation of the pig gut microbiome towards novel bacterial diversity and tailored functional studies.</title>
        <authorList>
            <person name="Wylensek D."/>
            <person name="Hitch T.C.A."/>
            <person name="Clavel T."/>
        </authorList>
    </citation>
    <scope>NUCLEOTIDE SEQUENCE [LARGE SCALE GENOMIC DNA]</scope>
    <source>
        <strain evidence="4 5">WCA3-601-WT-6H</strain>
    </source>
</reference>
<name>A0A6L5YLL1_9FIRM</name>
<dbReference type="InterPro" id="IPR010724">
    <property type="entry name" value="RepA_N"/>
</dbReference>
<dbReference type="Pfam" id="PF06970">
    <property type="entry name" value="RepA_N"/>
    <property type="match status" value="1"/>
</dbReference>
<sequence>MEFDYFYKEQSDQFAFYRIPKVLITEEFFQELSIDAKLLYGLLLDRVSLSSNSGWFDEEGRVYVIYTIKSIMRDLHCGNKKAGRLMAELEKFGLIERKSRGLGRPWTIYVKNFSGPMLNGHLQACQNNTSGDVITTFQDRSEQHTNNTNINNTKNNDTNPILSGADVDNDERETYYRYFYKQLEIEIMRQRYPMDGDVLSALVDILVDSVCSKRKTIRIAGDDKPINVVKSQFMKLNSSHVEYVMDSLKSNTTKIRNIKQYILATLYNAPLTMSSFYQAEVLHDFPQFTKKN</sequence>
<dbReference type="EMBL" id="VUMU01000015">
    <property type="protein sequence ID" value="MST58840.1"/>
    <property type="molecule type" value="Genomic_DNA"/>
</dbReference>
<feature type="region of interest" description="Disordered" evidence="1">
    <location>
        <begin position="144"/>
        <end position="166"/>
    </location>
</feature>
<evidence type="ECO:0000259" key="3">
    <source>
        <dbReference type="Pfam" id="PF19481"/>
    </source>
</evidence>
<dbReference type="Proteomes" id="UP000476055">
    <property type="component" value="Unassembled WGS sequence"/>
</dbReference>
<evidence type="ECO:0000313" key="4">
    <source>
        <dbReference type="EMBL" id="MST58840.1"/>
    </source>
</evidence>
<accession>A0A6L5YLL1</accession>
<feature type="domain" description="DUF6017" evidence="3">
    <location>
        <begin position="170"/>
        <end position="285"/>
    </location>
</feature>
<evidence type="ECO:0000313" key="5">
    <source>
        <dbReference type="Proteomes" id="UP000476055"/>
    </source>
</evidence>
<dbReference type="AlphaFoldDB" id="A0A6L5YLL1"/>
<dbReference type="InterPro" id="IPR046059">
    <property type="entry name" value="DUF6017"/>
</dbReference>
<protein>
    <submittedName>
        <fullName evidence="4">Replication initiator protein A</fullName>
    </submittedName>
</protein>
<organism evidence="4 5">
    <name type="scientific">Waltera intestinalis</name>
    <dbReference type="NCBI Taxonomy" id="2606635"/>
    <lineage>
        <taxon>Bacteria</taxon>
        <taxon>Bacillati</taxon>
        <taxon>Bacillota</taxon>
        <taxon>Clostridia</taxon>
        <taxon>Lachnospirales</taxon>
        <taxon>Lachnospiraceae</taxon>
        <taxon>Waltera</taxon>
    </lineage>
</organism>
<feature type="domain" description="Replication initiator A N-terminal" evidence="2">
    <location>
        <begin position="15"/>
        <end position="89"/>
    </location>
</feature>
<proteinExistence type="predicted"/>
<comment type="caution">
    <text evidence="4">The sequence shown here is derived from an EMBL/GenBank/DDBJ whole genome shotgun (WGS) entry which is preliminary data.</text>
</comment>
<gene>
    <name evidence="4" type="ORF">FYJ59_11435</name>
</gene>
<dbReference type="RefSeq" id="WP_154497367.1">
    <property type="nucleotide sequence ID" value="NZ_VUMU01000015.1"/>
</dbReference>
<evidence type="ECO:0000259" key="2">
    <source>
        <dbReference type="Pfam" id="PF06970"/>
    </source>
</evidence>
<keyword evidence="5" id="KW-1185">Reference proteome</keyword>